<reference evidence="2" key="1">
    <citation type="submission" date="2024-02" db="UniProtKB">
        <authorList>
            <consortium name="WormBaseParasite"/>
        </authorList>
    </citation>
    <scope>IDENTIFICATION</scope>
</reference>
<dbReference type="AlphaFoldDB" id="A0AAF3EDY4"/>
<keyword evidence="1" id="KW-1185">Reference proteome</keyword>
<evidence type="ECO:0000313" key="2">
    <source>
        <dbReference type="WBParaSite" id="MBELARI_LOCUS12182"/>
    </source>
</evidence>
<protein>
    <submittedName>
        <fullName evidence="2">Uncharacterized protein</fullName>
    </submittedName>
</protein>
<dbReference type="WBParaSite" id="MBELARI_LOCUS12182">
    <property type="protein sequence ID" value="MBELARI_LOCUS12182"/>
    <property type="gene ID" value="MBELARI_LOCUS12182"/>
</dbReference>
<proteinExistence type="predicted"/>
<evidence type="ECO:0000313" key="1">
    <source>
        <dbReference type="Proteomes" id="UP000887575"/>
    </source>
</evidence>
<organism evidence="1 2">
    <name type="scientific">Mesorhabditis belari</name>
    <dbReference type="NCBI Taxonomy" id="2138241"/>
    <lineage>
        <taxon>Eukaryota</taxon>
        <taxon>Metazoa</taxon>
        <taxon>Ecdysozoa</taxon>
        <taxon>Nematoda</taxon>
        <taxon>Chromadorea</taxon>
        <taxon>Rhabditida</taxon>
        <taxon>Rhabditina</taxon>
        <taxon>Rhabditomorpha</taxon>
        <taxon>Rhabditoidea</taxon>
        <taxon>Rhabditidae</taxon>
        <taxon>Mesorhabditinae</taxon>
        <taxon>Mesorhabditis</taxon>
    </lineage>
</organism>
<dbReference type="Proteomes" id="UP000887575">
    <property type="component" value="Unassembled WGS sequence"/>
</dbReference>
<name>A0AAF3EDY4_9BILA</name>
<sequence length="82" mass="9835">MISTLLKRSDFLKKKLLKMLLHLSICKPKKSYSRLKLVSRQCLSNICHFCANFVPNSRDRFKLLRMSPFWRIKLAMQKVIFF</sequence>
<accession>A0AAF3EDY4</accession>